<evidence type="ECO:0000256" key="1">
    <source>
        <dbReference type="ARBA" id="ARBA00004141"/>
    </source>
</evidence>
<evidence type="ECO:0000256" key="5">
    <source>
        <dbReference type="SAM" id="Phobius"/>
    </source>
</evidence>
<feature type="transmembrane region" description="Helical" evidence="5">
    <location>
        <begin position="176"/>
        <end position="193"/>
    </location>
</feature>
<dbReference type="InterPro" id="IPR004710">
    <property type="entry name" value="Bilac:Na_transpt"/>
</dbReference>
<name>A0A172Y3V0_9CAUL</name>
<dbReference type="AlphaFoldDB" id="A0A172Y3V0"/>
<feature type="transmembrane region" description="Helical" evidence="5">
    <location>
        <begin position="73"/>
        <end position="93"/>
    </location>
</feature>
<evidence type="ECO:0000313" key="7">
    <source>
        <dbReference type="Proteomes" id="UP000077603"/>
    </source>
</evidence>
<dbReference type="PANTHER" id="PTHR10361:SF24">
    <property type="entry name" value="P3 PROTEIN"/>
    <property type="match status" value="1"/>
</dbReference>
<dbReference type="InterPro" id="IPR038770">
    <property type="entry name" value="Na+/solute_symporter_sf"/>
</dbReference>
<dbReference type="Pfam" id="PF01758">
    <property type="entry name" value="SBF"/>
    <property type="match status" value="1"/>
</dbReference>
<keyword evidence="2 5" id="KW-0812">Transmembrane</keyword>
<dbReference type="STRING" id="588932.DA69_03435"/>
<accession>A0A172Y3V0</accession>
<proteinExistence type="predicted"/>
<feature type="transmembrane region" description="Helical" evidence="5">
    <location>
        <begin position="13"/>
        <end position="32"/>
    </location>
</feature>
<dbReference type="KEGG" id="bne:DA69_03435"/>
<feature type="transmembrane region" description="Helical" evidence="5">
    <location>
        <begin position="205"/>
        <end position="228"/>
    </location>
</feature>
<feature type="transmembrane region" description="Helical" evidence="5">
    <location>
        <begin position="143"/>
        <end position="164"/>
    </location>
</feature>
<protein>
    <recommendedName>
        <fullName evidence="8">Bile acid:sodium symporter family protein</fullName>
    </recommendedName>
</protein>
<sequence>MNEITIMSLLGDWVLPGSLICIMFAMGLSLTVRDFQAVFGNRKALAVGVAAMLIIPPVIGVTMAALFAPSAALAVGFVLLATCPGGMLSNLFTDMAKGDLALSMSLTIIVSLIYILVVPFYAHLALSHFMGVQAEVSVPLGSFVWQIFSITILPAGAGFILRHYNPAIALKLKGPVKLMGAIVLFTAFGFILVDQIPMIRDHFGQLLWITVAINVLTLGAVLMLCRFMNLSGPENTAIGVEHLIRQEGTAIYIAVSIIGSNEMSLPMIMNTPVALPIAFIFMTLARRYFSKSSPQVARA</sequence>
<keyword evidence="3 5" id="KW-1133">Transmembrane helix</keyword>
<evidence type="ECO:0000256" key="4">
    <source>
        <dbReference type="ARBA" id="ARBA00023136"/>
    </source>
</evidence>
<dbReference type="Proteomes" id="UP000077603">
    <property type="component" value="Chromosome"/>
</dbReference>
<evidence type="ECO:0000256" key="2">
    <source>
        <dbReference type="ARBA" id="ARBA00022692"/>
    </source>
</evidence>
<keyword evidence="7" id="KW-1185">Reference proteome</keyword>
<feature type="transmembrane region" description="Helical" evidence="5">
    <location>
        <begin position="100"/>
        <end position="123"/>
    </location>
</feature>
<dbReference type="PANTHER" id="PTHR10361">
    <property type="entry name" value="SODIUM-BILE ACID COTRANSPORTER"/>
    <property type="match status" value="1"/>
</dbReference>
<feature type="transmembrane region" description="Helical" evidence="5">
    <location>
        <begin position="273"/>
        <end position="289"/>
    </location>
</feature>
<organism evidence="6 7">
    <name type="scientific">Brevundimonas naejangsanensis</name>
    <dbReference type="NCBI Taxonomy" id="588932"/>
    <lineage>
        <taxon>Bacteria</taxon>
        <taxon>Pseudomonadati</taxon>
        <taxon>Pseudomonadota</taxon>
        <taxon>Alphaproteobacteria</taxon>
        <taxon>Caulobacterales</taxon>
        <taxon>Caulobacteraceae</taxon>
        <taxon>Brevundimonas</taxon>
    </lineage>
</organism>
<evidence type="ECO:0008006" key="8">
    <source>
        <dbReference type="Google" id="ProtNLM"/>
    </source>
</evidence>
<comment type="subcellular location">
    <subcellularLocation>
        <location evidence="1">Membrane</location>
        <topology evidence="1">Multi-pass membrane protein</topology>
    </subcellularLocation>
</comment>
<dbReference type="Gene3D" id="1.20.1530.20">
    <property type="match status" value="1"/>
</dbReference>
<reference evidence="6 7" key="1">
    <citation type="journal article" date="2014" name="Genome Announc.">
        <title>Genome Sequence of a Promising Hydrogen-Producing Facultative Anaerobic Bacterium, Brevundimonas naejangsanensis Strain B1.</title>
        <authorList>
            <person name="Su H."/>
            <person name="Zhang T."/>
            <person name="Bao M."/>
            <person name="Jiang Y."/>
            <person name="Wang Y."/>
            <person name="Tan T."/>
        </authorList>
    </citation>
    <scope>NUCLEOTIDE SEQUENCE [LARGE SCALE GENOMIC DNA]</scope>
    <source>
        <strain evidence="6 7">B1</strain>
    </source>
</reference>
<evidence type="ECO:0000313" key="6">
    <source>
        <dbReference type="EMBL" id="ANF53883.1"/>
    </source>
</evidence>
<gene>
    <name evidence="6" type="ORF">DA69_03435</name>
</gene>
<feature type="transmembrane region" description="Helical" evidence="5">
    <location>
        <begin position="44"/>
        <end position="67"/>
    </location>
</feature>
<keyword evidence="4 5" id="KW-0472">Membrane</keyword>
<dbReference type="GO" id="GO:0016020">
    <property type="term" value="C:membrane"/>
    <property type="evidence" value="ECO:0007669"/>
    <property type="project" value="UniProtKB-SubCell"/>
</dbReference>
<dbReference type="EMBL" id="CP015614">
    <property type="protein sequence ID" value="ANF53883.1"/>
    <property type="molecule type" value="Genomic_DNA"/>
</dbReference>
<evidence type="ECO:0000256" key="3">
    <source>
        <dbReference type="ARBA" id="ARBA00022989"/>
    </source>
</evidence>
<dbReference type="InterPro" id="IPR002657">
    <property type="entry name" value="BilAc:Na_symport/Acr3"/>
</dbReference>